<feature type="compositionally biased region" description="Basic and acidic residues" evidence="1">
    <location>
        <begin position="48"/>
        <end position="66"/>
    </location>
</feature>
<evidence type="ECO:0000313" key="3">
    <source>
        <dbReference type="Proteomes" id="UP000257109"/>
    </source>
</evidence>
<comment type="caution">
    <text evidence="2">The sequence shown here is derived from an EMBL/GenBank/DDBJ whole genome shotgun (WGS) entry which is preliminary data.</text>
</comment>
<evidence type="ECO:0000313" key="2">
    <source>
        <dbReference type="EMBL" id="RDY06327.1"/>
    </source>
</evidence>
<protein>
    <submittedName>
        <fullName evidence="2">Uncharacterized protein</fullName>
    </submittedName>
</protein>
<feature type="non-terminal residue" evidence="2">
    <location>
        <position position="1"/>
    </location>
</feature>
<accession>A0A371HUA1</accession>
<keyword evidence="3" id="KW-1185">Reference proteome</keyword>
<dbReference type="OrthoDB" id="1457945at2759"/>
<gene>
    <name evidence="2" type="ORF">CR513_09698</name>
</gene>
<dbReference type="AlphaFoldDB" id="A0A371HUA1"/>
<name>A0A371HUA1_MUCPR</name>
<reference evidence="2" key="1">
    <citation type="submission" date="2018-05" db="EMBL/GenBank/DDBJ databases">
        <title>Draft genome of Mucuna pruriens seed.</title>
        <authorList>
            <person name="Nnadi N.E."/>
            <person name="Vos R."/>
            <person name="Hasami M.H."/>
            <person name="Devisetty U.K."/>
            <person name="Aguiy J.C."/>
        </authorList>
    </citation>
    <scope>NUCLEOTIDE SEQUENCE [LARGE SCALE GENOMIC DNA]</scope>
    <source>
        <strain evidence="2">JCA_2017</strain>
    </source>
</reference>
<sequence length="66" mass="7393">MKDNVSGSSPKSSCMKGHFKLVKMLVIFRLQDVIEVVTVGFAKPGKNATEDKRPIFKQQQKLDNKA</sequence>
<organism evidence="2 3">
    <name type="scientific">Mucuna pruriens</name>
    <name type="common">Velvet bean</name>
    <name type="synonym">Dolichos pruriens</name>
    <dbReference type="NCBI Taxonomy" id="157652"/>
    <lineage>
        <taxon>Eukaryota</taxon>
        <taxon>Viridiplantae</taxon>
        <taxon>Streptophyta</taxon>
        <taxon>Embryophyta</taxon>
        <taxon>Tracheophyta</taxon>
        <taxon>Spermatophyta</taxon>
        <taxon>Magnoliopsida</taxon>
        <taxon>eudicotyledons</taxon>
        <taxon>Gunneridae</taxon>
        <taxon>Pentapetalae</taxon>
        <taxon>rosids</taxon>
        <taxon>fabids</taxon>
        <taxon>Fabales</taxon>
        <taxon>Fabaceae</taxon>
        <taxon>Papilionoideae</taxon>
        <taxon>50 kb inversion clade</taxon>
        <taxon>NPAAA clade</taxon>
        <taxon>indigoferoid/millettioid clade</taxon>
        <taxon>Phaseoleae</taxon>
        <taxon>Mucuna</taxon>
    </lineage>
</organism>
<feature type="region of interest" description="Disordered" evidence="1">
    <location>
        <begin position="44"/>
        <end position="66"/>
    </location>
</feature>
<proteinExistence type="predicted"/>
<dbReference type="Proteomes" id="UP000257109">
    <property type="component" value="Unassembled WGS sequence"/>
</dbReference>
<evidence type="ECO:0000256" key="1">
    <source>
        <dbReference type="SAM" id="MobiDB-lite"/>
    </source>
</evidence>
<dbReference type="EMBL" id="QJKJ01001706">
    <property type="protein sequence ID" value="RDY06327.1"/>
    <property type="molecule type" value="Genomic_DNA"/>
</dbReference>